<proteinExistence type="predicted"/>
<dbReference type="EMBL" id="CP054929">
    <property type="protein sequence ID" value="QKW51290.1"/>
    <property type="molecule type" value="Genomic_DNA"/>
</dbReference>
<feature type="domain" description="Flavoprotein" evidence="2">
    <location>
        <begin position="7"/>
        <end position="123"/>
    </location>
</feature>
<reference evidence="3 4" key="1">
    <citation type="submission" date="2020-06" db="EMBL/GenBank/DDBJ databases">
        <title>Genome mining for natural products.</title>
        <authorList>
            <person name="Zhang B."/>
            <person name="Shi J."/>
            <person name="Ge H."/>
        </authorList>
    </citation>
    <scope>NUCLEOTIDE SEQUENCE [LARGE SCALE GENOMIC DNA]</scope>
    <source>
        <strain evidence="3 4">NA00687</strain>
    </source>
</reference>
<evidence type="ECO:0000256" key="1">
    <source>
        <dbReference type="SAM" id="MobiDB-lite"/>
    </source>
</evidence>
<dbReference type="GO" id="GO:0003824">
    <property type="term" value="F:catalytic activity"/>
    <property type="evidence" value="ECO:0007669"/>
    <property type="project" value="InterPro"/>
</dbReference>
<dbReference type="Pfam" id="PF02441">
    <property type="entry name" value="Flavoprotein"/>
    <property type="match status" value="1"/>
</dbReference>
<gene>
    <name evidence="3" type="ORF">HUT08_19075</name>
</gene>
<dbReference type="AlphaFoldDB" id="A0A7H8N9U4"/>
<dbReference type="InterPro" id="IPR003382">
    <property type="entry name" value="Flavoprotein"/>
</dbReference>
<keyword evidence="4" id="KW-1185">Reference proteome</keyword>
<dbReference type="RefSeq" id="WP_176163011.1">
    <property type="nucleotide sequence ID" value="NZ_CP054929.1"/>
</dbReference>
<dbReference type="InterPro" id="IPR036551">
    <property type="entry name" value="Flavin_trans-like"/>
</dbReference>
<feature type="region of interest" description="Disordered" evidence="1">
    <location>
        <begin position="178"/>
        <end position="201"/>
    </location>
</feature>
<dbReference type="Proteomes" id="UP000509303">
    <property type="component" value="Chromosome"/>
</dbReference>
<sequence length="201" mass="21153">MRPVLYLIACAAGPTQYIDAGVRAAQAAGWDTCLVLTPSAARWWEARRDELESLTGHPVRSAYKLPGEADALPAADAMLVAPLSCTSLNKWAAGIADTLAIGLVSEGVHLGVPVVAMPYFNRAQAAQPAVPRSAQTLRDQGVTLLLGPGGYEPHPPRQGDATGFPWAAAVAALPAISETQHGSVIDREPTPRRPASRPLRP</sequence>
<evidence type="ECO:0000259" key="2">
    <source>
        <dbReference type="Pfam" id="PF02441"/>
    </source>
</evidence>
<name>A0A7H8N9U4_9ACTN</name>
<evidence type="ECO:0000313" key="4">
    <source>
        <dbReference type="Proteomes" id="UP000509303"/>
    </source>
</evidence>
<dbReference type="Gene3D" id="3.40.50.1950">
    <property type="entry name" value="Flavin prenyltransferase-like"/>
    <property type="match status" value="1"/>
</dbReference>
<evidence type="ECO:0000313" key="3">
    <source>
        <dbReference type="EMBL" id="QKW51290.1"/>
    </source>
</evidence>
<organism evidence="3 4">
    <name type="scientific">Streptomyces buecherae</name>
    <dbReference type="NCBI Taxonomy" id="2763006"/>
    <lineage>
        <taxon>Bacteria</taxon>
        <taxon>Bacillati</taxon>
        <taxon>Actinomycetota</taxon>
        <taxon>Actinomycetes</taxon>
        <taxon>Kitasatosporales</taxon>
        <taxon>Streptomycetaceae</taxon>
        <taxon>Streptomyces</taxon>
    </lineage>
</organism>
<protein>
    <submittedName>
        <fullName evidence="3">Flavoprotein</fullName>
    </submittedName>
</protein>
<dbReference type="SUPFAM" id="SSF52507">
    <property type="entry name" value="Homo-oligomeric flavin-containing Cys decarboxylases, HFCD"/>
    <property type="match status" value="1"/>
</dbReference>
<accession>A0A7H8N9U4</accession>